<keyword evidence="8" id="KW-0732">Signal</keyword>
<keyword evidence="5" id="KW-0808">Transferase</keyword>
<dbReference type="EMBL" id="VEPZ02001763">
    <property type="protein sequence ID" value="KAE8656582.1"/>
    <property type="molecule type" value="Genomic_DNA"/>
</dbReference>
<dbReference type="Pfam" id="PF01501">
    <property type="entry name" value="Glyco_transf_8"/>
    <property type="match status" value="1"/>
</dbReference>
<keyword evidence="6" id="KW-0812">Transmembrane</keyword>
<comment type="caution">
    <text evidence="9">The sequence shown here is derived from an EMBL/GenBank/DDBJ whole genome shotgun (WGS) entry which is preliminary data.</text>
</comment>
<evidence type="ECO:0000256" key="6">
    <source>
        <dbReference type="ARBA" id="ARBA00022968"/>
    </source>
</evidence>
<dbReference type="PANTHER" id="PTHR13778:SF16">
    <property type="entry name" value="GALACTURONOSYLTRANSFERASE-LIKE 1-RELATED"/>
    <property type="match status" value="1"/>
</dbReference>
<keyword evidence="4" id="KW-0328">Glycosyltransferase</keyword>
<dbReference type="InterPro" id="IPR002495">
    <property type="entry name" value="Glyco_trans_8"/>
</dbReference>
<dbReference type="GO" id="GO:0016757">
    <property type="term" value="F:glycosyltransferase activity"/>
    <property type="evidence" value="ECO:0007669"/>
    <property type="project" value="UniProtKB-KW"/>
</dbReference>
<name>A0A6A2WDT4_HIBSY</name>
<dbReference type="AlphaFoldDB" id="A0A6A2WDT4"/>
<keyword evidence="10" id="KW-1185">Reference proteome</keyword>
<organism evidence="9 10">
    <name type="scientific">Hibiscus syriacus</name>
    <name type="common">Rose of Sharon</name>
    <dbReference type="NCBI Taxonomy" id="106335"/>
    <lineage>
        <taxon>Eukaryota</taxon>
        <taxon>Viridiplantae</taxon>
        <taxon>Streptophyta</taxon>
        <taxon>Embryophyta</taxon>
        <taxon>Tracheophyta</taxon>
        <taxon>Spermatophyta</taxon>
        <taxon>Magnoliopsida</taxon>
        <taxon>eudicotyledons</taxon>
        <taxon>Gunneridae</taxon>
        <taxon>Pentapetalae</taxon>
        <taxon>rosids</taxon>
        <taxon>malvids</taxon>
        <taxon>Malvales</taxon>
        <taxon>Malvaceae</taxon>
        <taxon>Malvoideae</taxon>
        <taxon>Hibiscus</taxon>
    </lineage>
</organism>
<dbReference type="InterPro" id="IPR050748">
    <property type="entry name" value="Glycosyltrans_8_dom-fam"/>
</dbReference>
<dbReference type="Proteomes" id="UP000436088">
    <property type="component" value="Unassembled WGS sequence"/>
</dbReference>
<dbReference type="GO" id="GO:0016020">
    <property type="term" value="C:membrane"/>
    <property type="evidence" value="ECO:0007669"/>
    <property type="project" value="UniProtKB-SubCell"/>
</dbReference>
<evidence type="ECO:0000313" key="10">
    <source>
        <dbReference type="Proteomes" id="UP000436088"/>
    </source>
</evidence>
<proteinExistence type="inferred from homology"/>
<dbReference type="EC" id="2.4.1.-" evidence="7"/>
<evidence type="ECO:0000256" key="7">
    <source>
        <dbReference type="RuleBase" id="RU362027"/>
    </source>
</evidence>
<evidence type="ECO:0000313" key="9">
    <source>
        <dbReference type="EMBL" id="KAE8656582.1"/>
    </source>
</evidence>
<feature type="chain" id="PRO_5025587041" description="Hexosyltransferase" evidence="8">
    <location>
        <begin position="24"/>
        <end position="258"/>
    </location>
</feature>
<evidence type="ECO:0000256" key="8">
    <source>
        <dbReference type="SAM" id="SignalP"/>
    </source>
</evidence>
<dbReference type="PANTHER" id="PTHR13778">
    <property type="entry name" value="GLYCOSYLTRANSFERASE 8 DOMAIN-CONTAINING PROTEIN"/>
    <property type="match status" value="1"/>
</dbReference>
<evidence type="ECO:0000256" key="2">
    <source>
        <dbReference type="ARBA" id="ARBA00004877"/>
    </source>
</evidence>
<dbReference type="InterPro" id="IPR029044">
    <property type="entry name" value="Nucleotide-diphossugar_trans"/>
</dbReference>
<accession>A0A6A2WDT4</accession>
<dbReference type="GO" id="GO:0005794">
    <property type="term" value="C:Golgi apparatus"/>
    <property type="evidence" value="ECO:0007669"/>
    <property type="project" value="TreeGrafter"/>
</dbReference>
<comment type="similarity">
    <text evidence="3 7">Belongs to the glycosyltransferase 8 family.</text>
</comment>
<gene>
    <name evidence="9" type="ORF">F3Y22_tig00116998pilonHSYRG00008</name>
</gene>
<keyword evidence="6" id="KW-0735">Signal-anchor</keyword>
<reference evidence="9" key="1">
    <citation type="submission" date="2019-09" db="EMBL/GenBank/DDBJ databases">
        <title>Draft genome information of white flower Hibiscus syriacus.</title>
        <authorList>
            <person name="Kim Y.-M."/>
        </authorList>
    </citation>
    <scope>NUCLEOTIDE SEQUENCE [LARGE SCALE GENOMIC DNA]</scope>
    <source>
        <strain evidence="9">YM2019G1</strain>
    </source>
</reference>
<feature type="signal peptide" evidence="8">
    <location>
        <begin position="1"/>
        <end position="23"/>
    </location>
</feature>
<dbReference type="SUPFAM" id="SSF53448">
    <property type="entry name" value="Nucleotide-diphospho-sugar transferases"/>
    <property type="match status" value="1"/>
</dbReference>
<evidence type="ECO:0000256" key="5">
    <source>
        <dbReference type="ARBA" id="ARBA00022679"/>
    </source>
</evidence>
<evidence type="ECO:0000256" key="3">
    <source>
        <dbReference type="ARBA" id="ARBA00006351"/>
    </source>
</evidence>
<evidence type="ECO:0000256" key="4">
    <source>
        <dbReference type="ARBA" id="ARBA00022676"/>
    </source>
</evidence>
<evidence type="ECO:0000256" key="1">
    <source>
        <dbReference type="ARBA" id="ARBA00004606"/>
    </source>
</evidence>
<comment type="pathway">
    <text evidence="2">Glycan metabolism; pectin biosynthesis.</text>
</comment>
<protein>
    <recommendedName>
        <fullName evidence="7">Hexosyltransferase</fullName>
        <ecNumber evidence="7">2.4.1.-</ecNumber>
    </recommendedName>
</protein>
<sequence>MSKSPIFEFSLLLIALAANAAVATPTTQQFKEAPQFYNSADCPIILHQGVHGGYSLGTSTLLLSSEHCLPFRSLATSNASLLRATISPPSLTSTSESTLSTTPLSRLISTSIRSALDCPLNYARSYLANLLPLCVRRVVYLDSDLVLVDDIAKLAANHSETTQSWLHLSIAMQTSRPTLLQLFAGNIVPVDHRWNQHGLGGDNYRGLCRDLHPGPVSLLHGVEKGNHGRGLMLIGHVLWTLYGHLMISFNHHLLWILD</sequence>
<dbReference type="Gene3D" id="3.90.550.10">
    <property type="entry name" value="Spore Coat Polysaccharide Biosynthesis Protein SpsA, Chain A"/>
    <property type="match status" value="1"/>
</dbReference>
<comment type="subcellular location">
    <subcellularLocation>
        <location evidence="1">Membrane</location>
        <topology evidence="1">Single-pass type II membrane protein</topology>
    </subcellularLocation>
</comment>